<evidence type="ECO:0000313" key="2">
    <source>
        <dbReference type="EMBL" id="CAD0003463.1"/>
    </source>
</evidence>
<accession>A0A6V6YVK5</accession>
<evidence type="ECO:0000256" key="1">
    <source>
        <dbReference type="SAM" id="Phobius"/>
    </source>
</evidence>
<keyword evidence="1" id="KW-0812">Transmembrane</keyword>
<keyword evidence="1" id="KW-0472">Membrane</keyword>
<evidence type="ECO:0000313" key="3">
    <source>
        <dbReference type="Proteomes" id="UP000530060"/>
    </source>
</evidence>
<name>A0A6V6YVK5_9FLAO</name>
<protein>
    <submittedName>
        <fullName evidence="2">Uncharacterized protein</fullName>
    </submittedName>
</protein>
<keyword evidence="3" id="KW-1185">Reference proteome</keyword>
<keyword evidence="1" id="KW-1133">Transmembrane helix</keyword>
<feature type="transmembrane region" description="Helical" evidence="1">
    <location>
        <begin position="69"/>
        <end position="89"/>
    </location>
</feature>
<dbReference type="EMBL" id="CAIJDP010000062">
    <property type="protein sequence ID" value="CAD0003463.1"/>
    <property type="molecule type" value="Genomic_DNA"/>
</dbReference>
<dbReference type="AlphaFoldDB" id="A0A6V6YVK5"/>
<proteinExistence type="predicted"/>
<dbReference type="RefSeq" id="WP_180908612.1">
    <property type="nucleotide sequence ID" value="NZ_CAIJDP010000062.1"/>
</dbReference>
<dbReference type="Proteomes" id="UP000530060">
    <property type="component" value="Unassembled WGS sequence"/>
</dbReference>
<feature type="transmembrane region" description="Helical" evidence="1">
    <location>
        <begin position="28"/>
        <end position="57"/>
    </location>
</feature>
<comment type="caution">
    <text evidence="2">The sequence shown here is derived from an EMBL/GenBank/DDBJ whole genome shotgun (WGS) entry which is preliminary data.</text>
</comment>
<reference evidence="2 3" key="1">
    <citation type="submission" date="2020-06" db="EMBL/GenBank/DDBJ databases">
        <authorList>
            <person name="Criscuolo A."/>
        </authorList>
    </citation>
    <scope>NUCLEOTIDE SEQUENCE [LARGE SCALE GENOMIC DNA]</scope>
    <source>
        <strain evidence="3">CIP 111411</strain>
    </source>
</reference>
<organism evidence="2 3">
    <name type="scientific">Flavobacterium salmonis</name>
    <dbReference type="NCBI Taxonomy" id="2654844"/>
    <lineage>
        <taxon>Bacteria</taxon>
        <taxon>Pseudomonadati</taxon>
        <taxon>Bacteroidota</taxon>
        <taxon>Flavobacteriia</taxon>
        <taxon>Flavobacteriales</taxon>
        <taxon>Flavobacteriaceae</taxon>
        <taxon>Flavobacterium</taxon>
    </lineage>
</organism>
<gene>
    <name evidence="2" type="ORF">FLAT13_01721</name>
</gene>
<sequence length="114" mass="12894">MIGILLIYWIWKAFSNLAIENDKNKWKYFFIGLGSYYGITFLAAILYVIIIAVINGIDALDDESYYNSGLDFVFAILGGLGCYGVYKFLENKGLEEKELLRKEGIDSIGLAEEN</sequence>